<accession>A0ABY2X6T6</accession>
<keyword evidence="4" id="KW-1185">Reference proteome</keyword>
<evidence type="ECO:0000259" key="2">
    <source>
        <dbReference type="Pfam" id="PF01323"/>
    </source>
</evidence>
<feature type="region of interest" description="Disordered" evidence="1">
    <location>
        <begin position="1"/>
        <end position="41"/>
    </location>
</feature>
<dbReference type="EMBL" id="VCPC01000004">
    <property type="protein sequence ID" value="TMV10601.1"/>
    <property type="molecule type" value="Genomic_DNA"/>
</dbReference>
<gene>
    <name evidence="3" type="ORF">FGK64_17625</name>
</gene>
<protein>
    <recommendedName>
        <fullName evidence="2">DSBA-like thioredoxin domain-containing protein</fullName>
    </recommendedName>
</protein>
<dbReference type="Gene3D" id="3.40.30.10">
    <property type="entry name" value="Glutaredoxin"/>
    <property type="match status" value="1"/>
</dbReference>
<evidence type="ECO:0000313" key="3">
    <source>
        <dbReference type="EMBL" id="TMV10601.1"/>
    </source>
</evidence>
<organism evidence="3 4">
    <name type="scientific">Arenibacterium halophilum</name>
    <dbReference type="NCBI Taxonomy" id="2583821"/>
    <lineage>
        <taxon>Bacteria</taxon>
        <taxon>Pseudomonadati</taxon>
        <taxon>Pseudomonadota</taxon>
        <taxon>Alphaproteobacteria</taxon>
        <taxon>Rhodobacterales</taxon>
        <taxon>Paracoccaceae</taxon>
        <taxon>Arenibacterium</taxon>
    </lineage>
</organism>
<evidence type="ECO:0000256" key="1">
    <source>
        <dbReference type="SAM" id="MobiDB-lite"/>
    </source>
</evidence>
<reference evidence="3 4" key="1">
    <citation type="submission" date="2019-05" db="EMBL/GenBank/DDBJ databases">
        <title>Marivita sp. nov. isolated from sea sediment.</title>
        <authorList>
            <person name="Kim W."/>
        </authorList>
    </citation>
    <scope>NUCLEOTIDE SEQUENCE [LARGE SCALE GENOMIC DNA]</scope>
    <source>
        <strain evidence="3 4">CAU 1492</strain>
    </source>
</reference>
<proteinExistence type="predicted"/>
<dbReference type="InterPro" id="IPR001853">
    <property type="entry name" value="DSBA-like_thioredoxin_dom"/>
</dbReference>
<feature type="compositionally biased region" description="Basic residues" evidence="1">
    <location>
        <begin position="1"/>
        <end position="10"/>
    </location>
</feature>
<comment type="caution">
    <text evidence="3">The sequence shown here is derived from an EMBL/GenBank/DDBJ whole genome shotgun (WGS) entry which is preliminary data.</text>
</comment>
<evidence type="ECO:0000313" key="4">
    <source>
        <dbReference type="Proteomes" id="UP001191082"/>
    </source>
</evidence>
<sequence length="298" mass="31543">MPARSARRAARISWPPAGSLNRPPNAPANRDARSRQRPGCNPMRRRDLLIIGGLAAGALSVPKIYAALQPEFTFEPMDRPAGFRQVPFGAISGGNTPIALIGIGDAQPETPADDLTGSAACDLLFGEVPSGRVPLALFNDYYCTYCPAVSRVVQRLEDSGAPIAVTLHELPLLGQRSVEKARLALAAAQQGAHGAVHRMLMETPVPPGVPGLNRVARALSLNPDQLRADLGSADVSAKLDITRALARLFAIPGTPAMVVGRTLLVGNVTQERLEKLIEIEQADAAWPANCGKTVSSFS</sequence>
<dbReference type="Pfam" id="PF01323">
    <property type="entry name" value="DSBA"/>
    <property type="match status" value="1"/>
</dbReference>
<feature type="domain" description="DSBA-like thioredoxin" evidence="2">
    <location>
        <begin position="137"/>
        <end position="277"/>
    </location>
</feature>
<dbReference type="SUPFAM" id="SSF52833">
    <property type="entry name" value="Thioredoxin-like"/>
    <property type="match status" value="1"/>
</dbReference>
<name>A0ABY2X6T6_9RHOB</name>
<dbReference type="Proteomes" id="UP001191082">
    <property type="component" value="Unassembled WGS sequence"/>
</dbReference>
<dbReference type="InterPro" id="IPR036249">
    <property type="entry name" value="Thioredoxin-like_sf"/>
</dbReference>